<evidence type="ECO:0000313" key="2">
    <source>
        <dbReference type="EMBL" id="PHZ15716.1"/>
    </source>
</evidence>
<dbReference type="GeneID" id="35439281"/>
<keyword evidence="3" id="KW-1185">Reference proteome</keyword>
<feature type="transmembrane region" description="Helical" evidence="1">
    <location>
        <begin position="6"/>
        <end position="23"/>
    </location>
</feature>
<name>A0A2G4T4X0_RHIZD</name>
<dbReference type="EMBL" id="KZ303844">
    <property type="protein sequence ID" value="PHZ15716.1"/>
    <property type="molecule type" value="Genomic_DNA"/>
</dbReference>
<dbReference type="Proteomes" id="UP000242254">
    <property type="component" value="Unassembled WGS sequence"/>
</dbReference>
<dbReference type="AlphaFoldDB" id="A0A2G4T4X0"/>
<dbReference type="RefSeq" id="XP_023469424.1">
    <property type="nucleotide sequence ID" value="XM_023608291.1"/>
</dbReference>
<keyword evidence="1" id="KW-0472">Membrane</keyword>
<keyword evidence="1" id="KW-0812">Transmembrane</keyword>
<protein>
    <submittedName>
        <fullName evidence="2">Uncharacterized protein</fullName>
    </submittedName>
</protein>
<gene>
    <name evidence="2" type="ORF">RHIMIDRAFT_235055</name>
</gene>
<keyword evidence="1" id="KW-1133">Transmembrane helix</keyword>
<sequence>MDSHRYGLTFEIIFLLMSSYLILTRYPLTSHSILGEISTAGVAQARKKSNVKPAQELIISFDLLKETLNHLDVFSELKGFYHVMVNAPIHSHEEI</sequence>
<organism evidence="2 3">
    <name type="scientific">Rhizopus microsporus ATCC 52813</name>
    <dbReference type="NCBI Taxonomy" id="1340429"/>
    <lineage>
        <taxon>Eukaryota</taxon>
        <taxon>Fungi</taxon>
        <taxon>Fungi incertae sedis</taxon>
        <taxon>Mucoromycota</taxon>
        <taxon>Mucoromycotina</taxon>
        <taxon>Mucoromycetes</taxon>
        <taxon>Mucorales</taxon>
        <taxon>Mucorineae</taxon>
        <taxon>Rhizopodaceae</taxon>
        <taxon>Rhizopus</taxon>
    </lineage>
</organism>
<reference evidence="2 3" key="1">
    <citation type="journal article" date="2016" name="Proc. Natl. Acad. Sci. U.S.A.">
        <title>Lipid metabolic changes in an early divergent fungus govern the establishment of a mutualistic symbiosis with endobacteria.</title>
        <authorList>
            <person name="Lastovetsky O.A."/>
            <person name="Gaspar M.L."/>
            <person name="Mondo S.J."/>
            <person name="LaButti K.M."/>
            <person name="Sandor L."/>
            <person name="Grigoriev I.V."/>
            <person name="Henry S.A."/>
            <person name="Pawlowska T.E."/>
        </authorList>
    </citation>
    <scope>NUCLEOTIDE SEQUENCE [LARGE SCALE GENOMIC DNA]</scope>
    <source>
        <strain evidence="2 3">ATCC 52813</strain>
    </source>
</reference>
<evidence type="ECO:0000313" key="3">
    <source>
        <dbReference type="Proteomes" id="UP000242254"/>
    </source>
</evidence>
<proteinExistence type="predicted"/>
<evidence type="ECO:0000256" key="1">
    <source>
        <dbReference type="SAM" id="Phobius"/>
    </source>
</evidence>
<accession>A0A2G4T4X0</accession>